<evidence type="ECO:0000313" key="5">
    <source>
        <dbReference type="Proteomes" id="UP001642464"/>
    </source>
</evidence>
<accession>A0ABP0S265</accession>
<organism evidence="4 5">
    <name type="scientific">Durusdinium trenchii</name>
    <dbReference type="NCBI Taxonomy" id="1381693"/>
    <lineage>
        <taxon>Eukaryota</taxon>
        <taxon>Sar</taxon>
        <taxon>Alveolata</taxon>
        <taxon>Dinophyceae</taxon>
        <taxon>Suessiales</taxon>
        <taxon>Symbiodiniaceae</taxon>
        <taxon>Durusdinium</taxon>
    </lineage>
</organism>
<dbReference type="InterPro" id="IPR001650">
    <property type="entry name" value="Helicase_C-like"/>
</dbReference>
<dbReference type="Pfam" id="PF03457">
    <property type="entry name" value="HA"/>
    <property type="match status" value="1"/>
</dbReference>
<evidence type="ECO:0000313" key="4">
    <source>
        <dbReference type="EMBL" id="CAK9106412.1"/>
    </source>
</evidence>
<evidence type="ECO:0000259" key="2">
    <source>
        <dbReference type="PROSITE" id="PS51192"/>
    </source>
</evidence>
<dbReference type="InterPro" id="IPR027417">
    <property type="entry name" value="P-loop_NTPase"/>
</dbReference>
<feature type="compositionally biased region" description="Polar residues" evidence="1">
    <location>
        <begin position="1500"/>
        <end position="1513"/>
    </location>
</feature>
<keyword evidence="4" id="KW-0347">Helicase</keyword>
<feature type="compositionally biased region" description="Polar residues" evidence="1">
    <location>
        <begin position="1342"/>
        <end position="1377"/>
    </location>
</feature>
<dbReference type="Pfam" id="PF04851">
    <property type="entry name" value="ResIII"/>
    <property type="match status" value="2"/>
</dbReference>
<dbReference type="SUPFAM" id="SSF52540">
    <property type="entry name" value="P-loop containing nucleoside triphosphate hydrolases"/>
    <property type="match status" value="2"/>
</dbReference>
<evidence type="ECO:0000259" key="3">
    <source>
        <dbReference type="PROSITE" id="PS51194"/>
    </source>
</evidence>
<dbReference type="InterPro" id="IPR050742">
    <property type="entry name" value="Helicase_Restrict-Modif_Enz"/>
</dbReference>
<comment type="caution">
    <text evidence="4">The sequence shown here is derived from an EMBL/GenBank/DDBJ whole genome shotgun (WGS) entry which is preliminary data.</text>
</comment>
<dbReference type="Pfam" id="PF00271">
    <property type="entry name" value="Helicase_C"/>
    <property type="match status" value="2"/>
</dbReference>
<dbReference type="SMART" id="SM00490">
    <property type="entry name" value="HELICc"/>
    <property type="match status" value="2"/>
</dbReference>
<dbReference type="InterPro" id="IPR006935">
    <property type="entry name" value="Helicase/UvrB_N"/>
</dbReference>
<feature type="region of interest" description="Disordered" evidence="1">
    <location>
        <begin position="1333"/>
        <end position="1391"/>
    </location>
</feature>
<gene>
    <name evidence="4" type="ORF">SCF082_LOCUS49563</name>
</gene>
<feature type="region of interest" description="Disordered" evidence="1">
    <location>
        <begin position="1477"/>
        <end position="1513"/>
    </location>
</feature>
<dbReference type="InterPro" id="IPR014001">
    <property type="entry name" value="Helicase_ATP-bd"/>
</dbReference>
<dbReference type="PROSITE" id="PS51194">
    <property type="entry name" value="HELICASE_CTER"/>
    <property type="match status" value="2"/>
</dbReference>
<keyword evidence="4" id="KW-0378">Hydrolase</keyword>
<keyword evidence="5" id="KW-1185">Reference proteome</keyword>
<feature type="domain" description="Helicase C-terminal" evidence="3">
    <location>
        <begin position="272"/>
        <end position="427"/>
    </location>
</feature>
<protein>
    <submittedName>
        <fullName evidence="4">Probable helicase A859L</fullName>
    </submittedName>
</protein>
<dbReference type="PANTHER" id="PTHR47396">
    <property type="entry name" value="TYPE I RESTRICTION ENZYME ECOKI R PROTEIN"/>
    <property type="match status" value="1"/>
</dbReference>
<reference evidence="4 5" key="1">
    <citation type="submission" date="2024-02" db="EMBL/GenBank/DDBJ databases">
        <authorList>
            <person name="Chen Y."/>
            <person name="Shah S."/>
            <person name="Dougan E. K."/>
            <person name="Thang M."/>
            <person name="Chan C."/>
        </authorList>
    </citation>
    <scope>NUCLEOTIDE SEQUENCE [LARGE SCALE GENOMIC DNA]</scope>
</reference>
<sequence length="1860" mass="208401">MERLRCLAREALSWAWLTPQQRLVWAAAIELDAVPLQELPPWFFERHNITRRCAGVDLLSLDGRHAVRCLDGAVPFTEVRRFPRVARLYAKKACALFPTLILLEGCQLLTGNADVTACAEGARVIEMACGTGKTRVIKEIVKNISGRVLITVPLRALLDQLAPDFPGFCKVGTGHNKKISFDAQGFIAVTDSVHLLQNLHFDSIFVDEAHHPQPSGMPKGNQTYQFSATHKNAPDFHYSMGQAIEDGVLSDYDITVPAISQCHAYVCLANLLLKQAGRFRRVLAYCNTVSEARRFRMVLEGLGLAAWHMNARTPLKRRQDTMEEFAGDLKKPVHVLVTVEVLGEGINIPNADTCMFVEPRRSYRSIVQAIGRVLRDHPSKLIAHIVLPAVTLPKRKPYSSVARQVDSDEEYPSSVFSALRADLKEAGDQVFHKKDVQTARGVDKVHSEADKSYSDVQDFAHGNSDLSKHEVEEAAKSSGDAYCNETVSAATFDGSMWHDEPGEEIQRVADLAVGMRQHEVAQGEFGGQRSFVTFKGHTRDAAFSAEYGSQLERFLELLMRADSRLVGAAPGRIHIVDCSLGLERELGLDCVMEEVQSRLMDVLCQADPWETRLKHVETFAAEHGRLPRQGVDGIDFAEAVLGNWLHNQGRNLQLQVLPPHRLHRLLNARSPLIRHRAQRWAAGGQAGNFWQQCEKLKQYIEVFGCLPTKTIQDIEGPHYKLAAWLYSFRSTGAYALPQRRKMLVDIHPLVKALVQKWEEAPIEVDAATWQGKLEQVERFVQVHGKASNQLVAELGSRCSCVISNLPDFSDQRSMEQRRKRRCRAALVLGFCWVVRARLMASKTDTNFVGGRASLGAPHGPRRTRGSTLKLNAAPGKASAMRPLEAVSPEDRDIAFMERLRCLAREALSWDWLTQRQRLVWGAVLELDAVPLQELPPWFLERENITRRRPGVDLLSLDGQRAVRCLDGVVPFAEVRRFLRVARWIYKAPGCMLVTATSRLSKQSKAWLERSDATHRVMPERNLRRLASHGSSSIDDDAPIDDPPLRQCQRDCLEACAKGARVIEMACGTGKTRVIKEMVKNISGRVLIIVPLLALLDQFAADFPSYCKVGTHHNQRIDFETAGFIAVSRSAHWLQKMHFNSIFVDEAHHPLPIGMPKCNKLYQFSATHTHEPDFNYSMGKAIAHGILSDYDIVVPITSKHHAYVCLADLLLKQAGRFRRVLAYCNTVAEAKRFRMVLQDLGLAAWHINSLTSRTKRLAVMTDFAGDLQKPVHVLVTVEVLGEGINIPNADTCMFVEPRRSYRSIVQAIGRVLRLHPAKTIAHIVLPAVALGSRPAEKQEHQSRAASPSHTVNGSGQVRSSPMSVGNFNGSSLSFQNQQHKSEERGLRTSGQDQHLDAWRVGIMEIGSKEHLEAKVLGRHSAYSCQGTVTLPQAGPASDCQRALAKQQVRQQKSRNLEFSKSGKQKACLTTAAGEGRAVLHEGSQYSEPFSGARSSSEENTDCNGHPSSQTRTPTCHTSLNVSEFLQSNSSEFQQFPDFRIRRLPWDMRQAAPRKKQQVTFKSPRSFPASDLEYDTQVETFLAASVKADHRLVDASSAHRIQLVDCSLGLEGEPSADDALLEEVYGQLTMVLSQKDPWETRFNDLKAFVEQHGRLPHQRSSNLHEYRLGVWLKNQGPQVKSRQLSIQRLQQLMNASSPLIRRRLEGWISGDRDGIFQARCAQLGRYIRTHGTLPRSSAASPLEHWLQSCRAMGSLAVRARRKMLEEVHPLVSELLRKWDKTPIKVDLAKWNAQFEQLCSFVCLHQRLPKGVDAERGLDLWFRIQRHRLSCGSMAPDLTARLLRAHPLIAAAVRNAQQKLAEH</sequence>
<name>A0ABP0S265_9DINO</name>
<keyword evidence="4" id="KW-0547">Nucleotide-binding</keyword>
<feature type="domain" description="Helicase ATP-binding" evidence="2">
    <location>
        <begin position="114"/>
        <end position="248"/>
    </location>
</feature>
<dbReference type="GO" id="GO:0004386">
    <property type="term" value="F:helicase activity"/>
    <property type="evidence" value="ECO:0007669"/>
    <property type="project" value="UniProtKB-KW"/>
</dbReference>
<dbReference type="Gene3D" id="6.10.140.530">
    <property type="match status" value="2"/>
</dbReference>
<dbReference type="Proteomes" id="UP001642464">
    <property type="component" value="Unassembled WGS sequence"/>
</dbReference>
<keyword evidence="4" id="KW-0067">ATP-binding</keyword>
<proteinExistence type="predicted"/>
<dbReference type="Gene3D" id="3.40.50.300">
    <property type="entry name" value="P-loop containing nucleotide triphosphate hydrolases"/>
    <property type="match status" value="4"/>
</dbReference>
<dbReference type="PANTHER" id="PTHR47396:SF1">
    <property type="entry name" value="ATP-DEPENDENT HELICASE IRC3-RELATED"/>
    <property type="match status" value="1"/>
</dbReference>
<evidence type="ECO:0000256" key="1">
    <source>
        <dbReference type="SAM" id="MobiDB-lite"/>
    </source>
</evidence>
<feature type="domain" description="Helicase C-terminal" evidence="3">
    <location>
        <begin position="1209"/>
        <end position="1367"/>
    </location>
</feature>
<feature type="domain" description="Helicase ATP-binding" evidence="2">
    <location>
        <begin position="1051"/>
        <end position="1166"/>
    </location>
</feature>
<dbReference type="EMBL" id="CAXAMM010042727">
    <property type="protein sequence ID" value="CAK9106412.1"/>
    <property type="molecule type" value="Genomic_DNA"/>
</dbReference>
<dbReference type="PROSITE" id="PS51192">
    <property type="entry name" value="HELICASE_ATP_BIND_1"/>
    <property type="match status" value="2"/>
</dbReference>
<dbReference type="InterPro" id="IPR005114">
    <property type="entry name" value="Helicase_assoc"/>
</dbReference>